<keyword evidence="2 4" id="KW-0807">Transducer</keyword>
<dbReference type="PROSITE" id="PS50111">
    <property type="entry name" value="CHEMOTAXIS_TRANSDUC_2"/>
    <property type="match status" value="1"/>
</dbReference>
<dbReference type="Proteomes" id="UP000245790">
    <property type="component" value="Unassembled WGS sequence"/>
</dbReference>
<dbReference type="InterPro" id="IPR003660">
    <property type="entry name" value="HAMP_dom"/>
</dbReference>
<gene>
    <name evidence="9" type="ORF">C8D97_110187</name>
</gene>
<dbReference type="AlphaFoldDB" id="A0A316FGA7"/>
<dbReference type="GO" id="GO:0016020">
    <property type="term" value="C:membrane"/>
    <property type="evidence" value="ECO:0007669"/>
    <property type="project" value="UniProtKB-SubCell"/>
</dbReference>
<comment type="similarity">
    <text evidence="3">Belongs to the methyl-accepting chemotaxis (MCP) protein family.</text>
</comment>
<dbReference type="InterPro" id="IPR004089">
    <property type="entry name" value="MCPsignal_dom"/>
</dbReference>
<dbReference type="PANTHER" id="PTHR32089:SF70">
    <property type="entry name" value="ENERGY TAXIS MODULATING METHYL ACCEPTING SENSORY TRANSDUCER"/>
    <property type="match status" value="1"/>
</dbReference>
<dbReference type="EMBL" id="QGGU01000010">
    <property type="protein sequence ID" value="PWK47971.1"/>
    <property type="molecule type" value="Genomic_DNA"/>
</dbReference>
<evidence type="ECO:0000256" key="1">
    <source>
        <dbReference type="ARBA" id="ARBA00004370"/>
    </source>
</evidence>
<dbReference type="OrthoDB" id="5693655at2"/>
<reference evidence="9 10" key="1">
    <citation type="submission" date="2018-05" db="EMBL/GenBank/DDBJ databases">
        <title>Genomic Encyclopedia of Type Strains, Phase IV (KMG-IV): sequencing the most valuable type-strain genomes for metagenomic binning, comparative biology and taxonomic classification.</title>
        <authorList>
            <person name="Goeker M."/>
        </authorList>
    </citation>
    <scope>NUCLEOTIDE SEQUENCE [LARGE SCALE GENOMIC DNA]</scope>
    <source>
        <strain evidence="9 10">DSM 25350</strain>
    </source>
</reference>
<dbReference type="FunFam" id="1.10.287.950:FF:000001">
    <property type="entry name" value="Methyl-accepting chemotaxis sensory transducer"/>
    <property type="match status" value="1"/>
</dbReference>
<dbReference type="Pfam" id="PF00672">
    <property type="entry name" value="HAMP"/>
    <property type="match status" value="1"/>
</dbReference>
<dbReference type="PROSITE" id="PS50885">
    <property type="entry name" value="HAMP"/>
    <property type="match status" value="1"/>
</dbReference>
<comment type="subcellular location">
    <subcellularLocation>
        <location evidence="1">Membrane</location>
    </subcellularLocation>
</comment>
<evidence type="ECO:0000313" key="10">
    <source>
        <dbReference type="Proteomes" id="UP000245790"/>
    </source>
</evidence>
<keyword evidence="6" id="KW-1133">Transmembrane helix</keyword>
<evidence type="ECO:0000259" key="8">
    <source>
        <dbReference type="PROSITE" id="PS50885"/>
    </source>
</evidence>
<feature type="domain" description="Methyl-accepting transducer" evidence="7">
    <location>
        <begin position="394"/>
        <end position="630"/>
    </location>
</feature>
<dbReference type="RefSeq" id="WP_109764501.1">
    <property type="nucleotide sequence ID" value="NZ_QGGU01000010.1"/>
</dbReference>
<dbReference type="Gene3D" id="1.10.287.950">
    <property type="entry name" value="Methyl-accepting chemotaxis protein"/>
    <property type="match status" value="1"/>
</dbReference>
<evidence type="ECO:0000256" key="2">
    <source>
        <dbReference type="ARBA" id="ARBA00023224"/>
    </source>
</evidence>
<dbReference type="SMART" id="SM00304">
    <property type="entry name" value="HAMP"/>
    <property type="match status" value="1"/>
</dbReference>
<name>A0A316FGA7_9GAMM</name>
<feature type="coiled-coil region" evidence="5">
    <location>
        <begin position="59"/>
        <end position="98"/>
    </location>
</feature>
<evidence type="ECO:0000259" key="7">
    <source>
        <dbReference type="PROSITE" id="PS50111"/>
    </source>
</evidence>
<organism evidence="9 10">
    <name type="scientific">Pleionea mediterranea</name>
    <dbReference type="NCBI Taxonomy" id="523701"/>
    <lineage>
        <taxon>Bacteria</taxon>
        <taxon>Pseudomonadati</taxon>
        <taxon>Pseudomonadota</taxon>
        <taxon>Gammaproteobacteria</taxon>
        <taxon>Oceanospirillales</taxon>
        <taxon>Pleioneaceae</taxon>
        <taxon>Pleionea</taxon>
    </lineage>
</organism>
<protein>
    <submittedName>
        <fullName evidence="9">Methyl-accepting chemotaxis protein</fullName>
    </submittedName>
</protein>
<proteinExistence type="inferred from homology"/>
<feature type="transmembrane region" description="Helical" evidence="6">
    <location>
        <begin position="316"/>
        <end position="336"/>
    </location>
</feature>
<dbReference type="Pfam" id="PF00015">
    <property type="entry name" value="MCPsignal"/>
    <property type="match status" value="1"/>
</dbReference>
<keyword evidence="10" id="KW-1185">Reference proteome</keyword>
<dbReference type="GO" id="GO:0006935">
    <property type="term" value="P:chemotaxis"/>
    <property type="evidence" value="ECO:0007669"/>
    <property type="project" value="UniProtKB-ARBA"/>
</dbReference>
<evidence type="ECO:0000256" key="3">
    <source>
        <dbReference type="ARBA" id="ARBA00029447"/>
    </source>
</evidence>
<feature type="domain" description="HAMP" evidence="8">
    <location>
        <begin position="337"/>
        <end position="389"/>
    </location>
</feature>
<dbReference type="GO" id="GO:0007165">
    <property type="term" value="P:signal transduction"/>
    <property type="evidence" value="ECO:0007669"/>
    <property type="project" value="UniProtKB-KW"/>
</dbReference>
<comment type="caution">
    <text evidence="9">The sequence shown here is derived from an EMBL/GenBank/DDBJ whole genome shotgun (WGS) entry which is preliminary data.</text>
</comment>
<keyword evidence="6" id="KW-0472">Membrane</keyword>
<dbReference type="CDD" id="cd11386">
    <property type="entry name" value="MCP_signal"/>
    <property type="match status" value="1"/>
</dbReference>
<evidence type="ECO:0000313" key="9">
    <source>
        <dbReference type="EMBL" id="PWK47971.1"/>
    </source>
</evidence>
<evidence type="ECO:0000256" key="4">
    <source>
        <dbReference type="PROSITE-ProRule" id="PRU00284"/>
    </source>
</evidence>
<dbReference type="CDD" id="cd06225">
    <property type="entry name" value="HAMP"/>
    <property type="match status" value="1"/>
</dbReference>
<evidence type="ECO:0000256" key="5">
    <source>
        <dbReference type="SAM" id="Coils"/>
    </source>
</evidence>
<dbReference type="SMART" id="SM00283">
    <property type="entry name" value="MA"/>
    <property type="match status" value="1"/>
</dbReference>
<sequence>MNLTVSARIAGGFGVVVLLLLITSIVSLTGVNSINKNLEGVVDEATPMLQTSGELISTLLEANDRVNRHQKSNKIAELQTMEGQFTALQANYEKQKNQMQRLASGHPKLLKTFAQAKQKVDVYFADIPTVFSSHQLELELAKRIQDQRMNFEDIADELDSLIYDLGEDVSSPDDAQVIRSIGNLAREGTISTTDALNLEDTETINIVKKDMRAIVASAKEKFSELAGSSASNSDYYSQVGAALNKYEDLALGNDGVLSMYTNQLNAASKSLSTLLDAEKHLSDAIKQLRVVVQEVKQFAEQSKEQAIDQVTSSQSIIIVIALVAIAAAVLISFLVIGSIRKPLNQVVEVIGNVADGDLTRSINVERQDELGSLGDSVNNLVAKLRQILGSIASSSEQLAASAEQTENIAREGHQSINSQREQTELVATAMAEMTATVNEVANSANSTLQEVQGANAETQTGQEIVRQNIATINSLASEIESASGVIYKLNEYSDNIGSVLDVIRGIADQTNLLALNAAIEAARAGEQGRGFAVVADEVRTLASKTQESTSEIQGMIERLQNGTKDAVTVMEKSQDEARVSVDQTAKAGKALESITRAVGVINDMSTHIASSAEEQSAVTNEMHENITTISSLADQTAQGSNESLDASQQLAKLAAELKQMVSQFKI</sequence>
<dbReference type="SUPFAM" id="SSF58104">
    <property type="entry name" value="Methyl-accepting chemotaxis protein (MCP) signaling domain"/>
    <property type="match status" value="1"/>
</dbReference>
<feature type="transmembrane region" description="Helical" evidence="6">
    <location>
        <begin position="12"/>
        <end position="31"/>
    </location>
</feature>
<keyword evidence="6" id="KW-0812">Transmembrane</keyword>
<accession>A0A316FGA7</accession>
<evidence type="ECO:0000256" key="6">
    <source>
        <dbReference type="SAM" id="Phobius"/>
    </source>
</evidence>
<dbReference type="PANTHER" id="PTHR32089">
    <property type="entry name" value="METHYL-ACCEPTING CHEMOTAXIS PROTEIN MCPB"/>
    <property type="match status" value="1"/>
</dbReference>
<keyword evidence="5" id="KW-0175">Coiled coil</keyword>